<evidence type="ECO:0000313" key="4">
    <source>
        <dbReference type="Proteomes" id="UP000182945"/>
    </source>
</evidence>
<dbReference type="GeneID" id="71515137"/>
<dbReference type="PROSITE" id="PS50206">
    <property type="entry name" value="RHODANESE_3"/>
    <property type="match status" value="1"/>
</dbReference>
<feature type="domain" description="Rhodanese" evidence="1">
    <location>
        <begin position="18"/>
        <end position="101"/>
    </location>
</feature>
<proteinExistence type="predicted"/>
<protein>
    <submittedName>
        <fullName evidence="2">Rhodanese-like domain-containing protein</fullName>
    </submittedName>
</protein>
<dbReference type="Pfam" id="PF00581">
    <property type="entry name" value="Rhodanese"/>
    <property type="match status" value="1"/>
</dbReference>
<gene>
    <name evidence="2" type="ORF">BME96_12070</name>
    <name evidence="3" type="ORF">IC602_19540</name>
</gene>
<reference evidence="3 5" key="2">
    <citation type="submission" date="2020-09" db="EMBL/GenBank/DDBJ databases">
        <title>Draft Genome Sequences of Oil-Oxidizing Bacteria Halomonas titanicae, Marinobacter lutaoensis, and Virgibacillus halodenitrificans Isolated from Highly Saline Environments.</title>
        <authorList>
            <person name="Grouzdev D.S."/>
            <person name="Sokolova D.S."/>
            <person name="Semenova E.M."/>
            <person name="Borzenkov I.A."/>
            <person name="Bidzhieva S.K."/>
            <person name="Poltaraus A.B."/>
            <person name="Nazina T.N."/>
        </authorList>
    </citation>
    <scope>NUCLEOTIDE SEQUENCE [LARGE SCALE GENOMIC DNA]</scope>
    <source>
        <strain evidence="3 5">VKM B-3472D</strain>
    </source>
</reference>
<evidence type="ECO:0000259" key="1">
    <source>
        <dbReference type="PROSITE" id="PS50206"/>
    </source>
</evidence>
<dbReference type="PANTHER" id="PTHR43031">
    <property type="entry name" value="FAD-DEPENDENT OXIDOREDUCTASE"/>
    <property type="match status" value="1"/>
</dbReference>
<evidence type="ECO:0000313" key="3">
    <source>
        <dbReference type="EMBL" id="MBD1224811.1"/>
    </source>
</evidence>
<evidence type="ECO:0000313" key="5">
    <source>
        <dbReference type="Proteomes" id="UP000621631"/>
    </source>
</evidence>
<sequence>MEEIKEVTPKEVEKLVREDENIVVLDVREDEEVAQGMIENAKHIPLGELPYSMDELDQKKHHVLICRSGNRSMKAATYLKEKGYDVSNMSGGMLAWEGEVVF</sequence>
<dbReference type="AlphaFoldDB" id="A0AAC9J3J3"/>
<dbReference type="Gene3D" id="3.40.250.10">
    <property type="entry name" value="Rhodanese-like domain"/>
    <property type="match status" value="1"/>
</dbReference>
<dbReference type="EMBL" id="JACWEZ010000028">
    <property type="protein sequence ID" value="MBD1224811.1"/>
    <property type="molecule type" value="Genomic_DNA"/>
</dbReference>
<dbReference type="RefSeq" id="WP_019375762.1">
    <property type="nucleotide sequence ID" value="NZ_CP017962.1"/>
</dbReference>
<dbReference type="EMBL" id="CP017962">
    <property type="protein sequence ID" value="APC48884.1"/>
    <property type="molecule type" value="Genomic_DNA"/>
</dbReference>
<dbReference type="Proteomes" id="UP000621631">
    <property type="component" value="Unassembled WGS sequence"/>
</dbReference>
<dbReference type="CDD" id="cd00158">
    <property type="entry name" value="RHOD"/>
    <property type="match status" value="1"/>
</dbReference>
<keyword evidence="5" id="KW-1185">Reference proteome</keyword>
<dbReference type="SMART" id="SM00450">
    <property type="entry name" value="RHOD"/>
    <property type="match status" value="1"/>
</dbReference>
<dbReference type="KEGG" id="vhl:BME96_12070"/>
<evidence type="ECO:0000313" key="2">
    <source>
        <dbReference type="EMBL" id="APC48884.1"/>
    </source>
</evidence>
<dbReference type="InterPro" id="IPR001763">
    <property type="entry name" value="Rhodanese-like_dom"/>
</dbReference>
<name>A0AAC9J3J3_VIRHA</name>
<organism evidence="2 4">
    <name type="scientific">Virgibacillus halodenitrificans</name>
    <name type="common">Bacillus halodenitrificans</name>
    <dbReference type="NCBI Taxonomy" id="1482"/>
    <lineage>
        <taxon>Bacteria</taxon>
        <taxon>Bacillati</taxon>
        <taxon>Bacillota</taxon>
        <taxon>Bacilli</taxon>
        <taxon>Bacillales</taxon>
        <taxon>Bacillaceae</taxon>
        <taxon>Virgibacillus</taxon>
    </lineage>
</organism>
<accession>A0AAC9J3J3</accession>
<dbReference type="Proteomes" id="UP000182945">
    <property type="component" value="Chromosome"/>
</dbReference>
<dbReference type="InterPro" id="IPR050229">
    <property type="entry name" value="GlpE_sulfurtransferase"/>
</dbReference>
<dbReference type="PANTHER" id="PTHR43031:SF17">
    <property type="entry name" value="SULFURTRANSFERASE YTWF-RELATED"/>
    <property type="match status" value="1"/>
</dbReference>
<dbReference type="InterPro" id="IPR036873">
    <property type="entry name" value="Rhodanese-like_dom_sf"/>
</dbReference>
<reference evidence="2 4" key="1">
    <citation type="submission" date="2016-11" db="EMBL/GenBank/DDBJ databases">
        <title>Complete genome sequencing of Virgibacillus halodenitrificans PDB-F2.</title>
        <authorList>
            <person name="Sun Z."/>
            <person name="Zhou Y."/>
            <person name="Li H."/>
        </authorList>
    </citation>
    <scope>NUCLEOTIDE SEQUENCE [LARGE SCALE GENOMIC DNA]</scope>
    <source>
        <strain evidence="2 4">PDB-F2</strain>
    </source>
</reference>
<dbReference type="SUPFAM" id="SSF52821">
    <property type="entry name" value="Rhodanese/Cell cycle control phosphatase"/>
    <property type="match status" value="1"/>
</dbReference>